<dbReference type="InterPro" id="IPR016186">
    <property type="entry name" value="C-type_lectin-like/link_sf"/>
</dbReference>
<dbReference type="SMART" id="SM00034">
    <property type="entry name" value="CLECT"/>
    <property type="match status" value="1"/>
</dbReference>
<dbReference type="PANTHER" id="PTHR22803">
    <property type="entry name" value="MANNOSE, PHOSPHOLIPASE, LECTIN RECEPTOR RELATED"/>
    <property type="match status" value="1"/>
</dbReference>
<organism evidence="3 4">
    <name type="scientific">Polyangium sorediatum</name>
    <dbReference type="NCBI Taxonomy" id="889274"/>
    <lineage>
        <taxon>Bacteria</taxon>
        <taxon>Pseudomonadati</taxon>
        <taxon>Myxococcota</taxon>
        <taxon>Polyangia</taxon>
        <taxon>Polyangiales</taxon>
        <taxon>Polyangiaceae</taxon>
        <taxon>Polyangium</taxon>
    </lineage>
</organism>
<sequence length="839" mass="89067">MLSTTRVFRSSLRLLLLAAPIAGCVADPGAEDEAFTDEAPQALATETCNGVDDDGDDRIDEDGICACQTYVQGGHEYRVCQNQLDHATAQGMCEGRGYGLARIEDLAENAFLQPFAVGTQGFWIDLHDRVTEGDYRWSNGSSASFLNWSTYEPNNASNEDCGMMWDTGKWNDLNCAWTNRTFCELQDPVAWIDLVNASNPSGTRLERTAAGTGGARSSGNIGAGDGFVQFSPGEVAWKKAAGLGVGNTGTNREDIEFGIHFTHDASGAPQLRIQEGPWDKGSFGTYAADDVFRVEVLEGKVRYLRNGLPFYTSATAPTAGMVLDTSLEGAGAFLTDARVHGCVTDEIGCVKPGFWDDVVYAMARENNLRRVGSAVAGAVSRKAIPLGANGYVQFSTGEVTTKKAAGLGAANANATRHDIEYGIYLTHDASGNPLIRVQEGPWDKGSFGTYAANDVFRVEVLDGEVRYLRNGVPFYTSATAPNADLRLDTSLEDAGATITNAALGTCKPGNGGCVNPGFWDDVRYVFAAGNELEAVWGTSAIGGAVSRASIPFGEDGYTEFAVLEVGTKKAAGLGTGNGNESRHDIEYGIYLTHDASGAPLIRIQEGPWDKGSFGAYAAGDVFRVEVLDGEVRYLRNAVPFYTSLTAPTTDLHLDTSLENIGAVVVDAKVVTCGVNDAKCIAPGFWDDVRYVFAETGSLESVSGTSGVGGAVSRQAITLGQNGYAEFSAAEVSAKKAAGLGTANANESRNDIEYGIYLTHDASGAPLVRVQEGPWDKGSFGTYTVNDVFRVEVAGTTVRYRRNGTVFYTSLSPRTTALALDTSLENVGALLDGMAVAITP</sequence>
<feature type="chain" id="PRO_5046705045" evidence="1">
    <location>
        <begin position="27"/>
        <end position="839"/>
    </location>
</feature>
<protein>
    <submittedName>
        <fullName evidence="3">C-type lectin domain-containing protein</fullName>
    </submittedName>
</protein>
<keyword evidence="4" id="KW-1185">Reference proteome</keyword>
<dbReference type="Gene3D" id="3.10.100.10">
    <property type="entry name" value="Mannose-Binding Protein A, subunit A"/>
    <property type="match status" value="1"/>
</dbReference>
<dbReference type="InterPro" id="IPR001304">
    <property type="entry name" value="C-type_lectin-like"/>
</dbReference>
<evidence type="ECO:0000313" key="4">
    <source>
        <dbReference type="Proteomes" id="UP001160301"/>
    </source>
</evidence>
<dbReference type="CDD" id="cd00037">
    <property type="entry name" value="CLECT"/>
    <property type="match status" value="1"/>
</dbReference>
<dbReference type="Pfam" id="PF00059">
    <property type="entry name" value="Lectin_C"/>
    <property type="match status" value="1"/>
</dbReference>
<dbReference type="Proteomes" id="UP001160301">
    <property type="component" value="Unassembled WGS sequence"/>
</dbReference>
<comment type="caution">
    <text evidence="3">The sequence shown here is derived from an EMBL/GenBank/DDBJ whole genome shotgun (WGS) entry which is preliminary data.</text>
</comment>
<dbReference type="PROSITE" id="PS50041">
    <property type="entry name" value="C_TYPE_LECTIN_2"/>
    <property type="match status" value="1"/>
</dbReference>
<dbReference type="RefSeq" id="WP_284720845.1">
    <property type="nucleotide sequence ID" value="NZ_JARZHI010000021.1"/>
</dbReference>
<dbReference type="InterPro" id="IPR016187">
    <property type="entry name" value="CTDL_fold"/>
</dbReference>
<gene>
    <name evidence="3" type="ORF">QHF89_23265</name>
</gene>
<reference evidence="3 4" key="1">
    <citation type="submission" date="2023-04" db="EMBL/GenBank/DDBJ databases">
        <title>The genome sequence of Polyangium sorediatum DSM14670.</title>
        <authorList>
            <person name="Zhang X."/>
        </authorList>
    </citation>
    <scope>NUCLEOTIDE SEQUENCE [LARGE SCALE GENOMIC DNA]</scope>
    <source>
        <strain evidence="3 4">DSM 14670</strain>
    </source>
</reference>
<accession>A0ABT6NVV4</accession>
<feature type="domain" description="C-type lectin" evidence="2">
    <location>
        <begin position="72"/>
        <end position="184"/>
    </location>
</feature>
<evidence type="ECO:0000259" key="2">
    <source>
        <dbReference type="PROSITE" id="PS50041"/>
    </source>
</evidence>
<dbReference type="EMBL" id="JARZHI010000021">
    <property type="protein sequence ID" value="MDI1432433.1"/>
    <property type="molecule type" value="Genomic_DNA"/>
</dbReference>
<dbReference type="InterPro" id="IPR050111">
    <property type="entry name" value="C-type_lectin/snaclec_domain"/>
</dbReference>
<dbReference type="SUPFAM" id="SSF56436">
    <property type="entry name" value="C-type lectin-like"/>
    <property type="match status" value="1"/>
</dbReference>
<name>A0ABT6NVV4_9BACT</name>
<proteinExistence type="predicted"/>
<evidence type="ECO:0000313" key="3">
    <source>
        <dbReference type="EMBL" id="MDI1432433.1"/>
    </source>
</evidence>
<evidence type="ECO:0000256" key="1">
    <source>
        <dbReference type="SAM" id="SignalP"/>
    </source>
</evidence>
<feature type="signal peptide" evidence="1">
    <location>
        <begin position="1"/>
        <end position="26"/>
    </location>
</feature>
<keyword evidence="1" id="KW-0732">Signal</keyword>